<dbReference type="RefSeq" id="WP_184036279.1">
    <property type="nucleotide sequence ID" value="NZ_JACHHY010000005.1"/>
</dbReference>
<keyword evidence="2" id="KW-1185">Reference proteome</keyword>
<name>A0A840MK40_9PROT</name>
<dbReference type="AlphaFoldDB" id="A0A840MK40"/>
<dbReference type="EMBL" id="JACHHY010000005">
    <property type="protein sequence ID" value="MBB5017865.1"/>
    <property type="molecule type" value="Genomic_DNA"/>
</dbReference>
<proteinExistence type="predicted"/>
<organism evidence="1 2">
    <name type="scientific">Chitinivorax tropicus</name>
    <dbReference type="NCBI Taxonomy" id="714531"/>
    <lineage>
        <taxon>Bacteria</taxon>
        <taxon>Pseudomonadati</taxon>
        <taxon>Pseudomonadota</taxon>
        <taxon>Betaproteobacteria</taxon>
        <taxon>Chitinivorax</taxon>
    </lineage>
</organism>
<evidence type="ECO:0008006" key="3">
    <source>
        <dbReference type="Google" id="ProtNLM"/>
    </source>
</evidence>
<evidence type="ECO:0000313" key="1">
    <source>
        <dbReference type="EMBL" id="MBB5017865.1"/>
    </source>
</evidence>
<reference evidence="1 2" key="1">
    <citation type="submission" date="2020-08" db="EMBL/GenBank/DDBJ databases">
        <title>Genomic Encyclopedia of Type Strains, Phase IV (KMG-IV): sequencing the most valuable type-strain genomes for metagenomic binning, comparative biology and taxonomic classification.</title>
        <authorList>
            <person name="Goeker M."/>
        </authorList>
    </citation>
    <scope>NUCLEOTIDE SEQUENCE [LARGE SCALE GENOMIC DNA]</scope>
    <source>
        <strain evidence="1 2">DSM 27165</strain>
    </source>
</reference>
<comment type="caution">
    <text evidence="1">The sequence shown here is derived from an EMBL/GenBank/DDBJ whole genome shotgun (WGS) entry which is preliminary data.</text>
</comment>
<evidence type="ECO:0000313" key="2">
    <source>
        <dbReference type="Proteomes" id="UP000575898"/>
    </source>
</evidence>
<gene>
    <name evidence="1" type="ORF">HNQ59_001135</name>
</gene>
<accession>A0A840MK40</accession>
<protein>
    <recommendedName>
        <fullName evidence="3">PilZ domain-containing protein</fullName>
    </recommendedName>
</protein>
<dbReference type="Proteomes" id="UP000575898">
    <property type="component" value="Unassembled WGS sequence"/>
</dbReference>
<sequence length="523" mass="58425">MSETKTKTADSGLRRFLRAVLRKTDVNVRVTDLRSATELIEELREQDALQALREIHSALVDLNGLDWLGLKERIRTTQYLDDKSRPLSDEVIARLFAPGAADAYLLKALPVVTQSWSELSTSYQRCLAQFEKDGGHAEQVLVVSSRAMALTCYMLECMLYRHYEVGESTWRLLHGAYRLAEKHQVVGKRESETALTPGQWLMVAHLLARIPYGRMLPQEVRAVAEWLRQAVSMCQLTTGINVRRDALCVDLHLNEMAQGARRILQSEGHRGLVTDKLMQAWLKSPPLSGRPVQWKEIVLDIGFAWSGKPRAFRRRAQREKMQREVLLRHGVNDVLALLKSPDAALMEKSNHERYSFESWFGEEGGMDAPDPREKAQPGSLLIDQSAIGVAIRFPRQDRYDVPVGELVGIYSAGDAAPRIGRVARINRRLSGDIEVGIELLALHAMPIVVQDPQTKVRFEAIHVAQSANPLFSGCLLLPATRTGIDGVFLVTLGNGVFKARVAADATVSNARFVVCKLEKLGIA</sequence>